<evidence type="ECO:0000256" key="1">
    <source>
        <dbReference type="ARBA" id="ARBA00022905"/>
    </source>
</evidence>
<dbReference type="PANTHER" id="PTHR40279:SF3">
    <property type="entry name" value="4-AMINOBENZOATE SYNTHASE"/>
    <property type="match status" value="1"/>
</dbReference>
<reference evidence="4" key="1">
    <citation type="submission" date="2011-11" db="EMBL/GenBank/DDBJ databases">
        <title>Construction and analysis of a metagenome of deep-sea sediment.</title>
        <authorList>
            <person name="Huo Y.-Y."/>
            <person name="Cheng H."/>
            <person name="Wu M."/>
        </authorList>
    </citation>
    <scope>NUCLEOTIDE SEQUENCE</scope>
</reference>
<dbReference type="Gene3D" id="1.20.910.10">
    <property type="entry name" value="Heme oxygenase-like"/>
    <property type="match status" value="1"/>
</dbReference>
<protein>
    <submittedName>
        <fullName evidence="4">Pyrroloquinoline quinone biosynthesis protein PqqC</fullName>
    </submittedName>
</protein>
<name>H9BX89_9ARCH</name>
<dbReference type="InterPro" id="IPR004305">
    <property type="entry name" value="Thiaminase-2/PQQC"/>
</dbReference>
<dbReference type="AlphaFoldDB" id="H9BX89"/>
<dbReference type="GO" id="GO:0016491">
    <property type="term" value="F:oxidoreductase activity"/>
    <property type="evidence" value="ECO:0007669"/>
    <property type="project" value="UniProtKB-KW"/>
</dbReference>
<dbReference type="InterPro" id="IPR016084">
    <property type="entry name" value="Haem_Oase-like_multi-hlx"/>
</dbReference>
<organism evidence="4">
    <name type="scientific">uncultured archaeon W5-61a</name>
    <dbReference type="NCBI Taxonomy" id="1131008"/>
    <lineage>
        <taxon>Archaea</taxon>
        <taxon>environmental samples</taxon>
    </lineage>
</organism>
<dbReference type="HAMAP" id="MF_00654">
    <property type="entry name" value="PQQ_syn_PqqC"/>
    <property type="match status" value="1"/>
</dbReference>
<proteinExistence type="inferred from homology"/>
<keyword evidence="1" id="KW-0884">PQQ biosynthesis</keyword>
<evidence type="ECO:0000313" key="4">
    <source>
        <dbReference type="EMBL" id="AFD03411.1"/>
    </source>
</evidence>
<dbReference type="EMBL" id="JQ085825">
    <property type="protein sequence ID" value="AFD03411.1"/>
    <property type="molecule type" value="Genomic_DNA"/>
</dbReference>
<evidence type="ECO:0000256" key="2">
    <source>
        <dbReference type="ARBA" id="ARBA00023002"/>
    </source>
</evidence>
<dbReference type="PANTHER" id="PTHR40279">
    <property type="entry name" value="PQQC-LIKE PROTEIN"/>
    <property type="match status" value="1"/>
</dbReference>
<keyword evidence="2" id="KW-0560">Oxidoreductase</keyword>
<dbReference type="InterPro" id="IPR039068">
    <property type="entry name" value="PqqC-like"/>
</dbReference>
<evidence type="ECO:0000259" key="3">
    <source>
        <dbReference type="Pfam" id="PF03070"/>
    </source>
</evidence>
<accession>H9BX89</accession>
<dbReference type="SUPFAM" id="SSF48613">
    <property type="entry name" value="Heme oxygenase-like"/>
    <property type="match status" value="1"/>
</dbReference>
<dbReference type="InterPro" id="IPR011845">
    <property type="entry name" value="PqqC"/>
</dbReference>
<dbReference type="Pfam" id="PF03070">
    <property type="entry name" value="TENA_THI-4"/>
    <property type="match status" value="1"/>
</dbReference>
<sequence>MAKLLTKDNFVKRLRAEGARRYQDRHPFTMLLNKGKLSEKQLQAWILNWFYFQKSLPLKDGAIISNCPISLVRRLWVSRILDHDGYGELEGGIEGWLRFAQASGLDRQRVLTSKPISGVGLAVDSLLDFARKSSWIEGVATSLTQIFLPAVVDRRINALARYYNHIVKPEGLRYFMSLNAQARKDSDTALTLVIKYADTNELREKAIRAVFFSEDVLWSILDAIYSAFVVRDSPLHES</sequence>
<feature type="domain" description="Thiaminase-2/PQQC" evidence="3">
    <location>
        <begin position="13"/>
        <end position="222"/>
    </location>
</feature>